<dbReference type="NCBIfam" id="TIGR00367">
    <property type="entry name" value="calcium/sodium antiporter"/>
    <property type="match status" value="1"/>
</dbReference>
<feature type="transmembrane region" description="Helical" evidence="5">
    <location>
        <begin position="171"/>
        <end position="189"/>
    </location>
</feature>
<gene>
    <name evidence="7" type="ORF">COU47_04170</name>
</gene>
<dbReference type="GO" id="GO:0006874">
    <property type="term" value="P:intracellular calcium ion homeostasis"/>
    <property type="evidence" value="ECO:0007669"/>
    <property type="project" value="TreeGrafter"/>
</dbReference>
<accession>A0A2H0TCJ1</accession>
<dbReference type="GO" id="GO:0008273">
    <property type="term" value="F:calcium, potassium:sodium antiporter activity"/>
    <property type="evidence" value="ECO:0007669"/>
    <property type="project" value="TreeGrafter"/>
</dbReference>
<dbReference type="InterPro" id="IPR044880">
    <property type="entry name" value="NCX_ion-bd_dom_sf"/>
</dbReference>
<dbReference type="InterPro" id="IPR004481">
    <property type="entry name" value="K/Na/Ca-exchanger"/>
</dbReference>
<evidence type="ECO:0000259" key="6">
    <source>
        <dbReference type="Pfam" id="PF01699"/>
    </source>
</evidence>
<evidence type="ECO:0000256" key="5">
    <source>
        <dbReference type="SAM" id="Phobius"/>
    </source>
</evidence>
<feature type="transmembrane region" description="Helical" evidence="5">
    <location>
        <begin position="271"/>
        <end position="291"/>
    </location>
</feature>
<dbReference type="PANTHER" id="PTHR10846:SF8">
    <property type="entry name" value="INNER MEMBRANE PROTEIN YRBG"/>
    <property type="match status" value="1"/>
</dbReference>
<feature type="transmembrane region" description="Helical" evidence="5">
    <location>
        <begin position="132"/>
        <end position="150"/>
    </location>
</feature>
<feature type="domain" description="Sodium/calcium exchanger membrane region" evidence="6">
    <location>
        <begin position="3"/>
        <end position="150"/>
    </location>
</feature>
<evidence type="ECO:0000256" key="2">
    <source>
        <dbReference type="ARBA" id="ARBA00022692"/>
    </source>
</evidence>
<dbReference type="Gene3D" id="1.20.1420.30">
    <property type="entry name" value="NCX, central ion-binding region"/>
    <property type="match status" value="1"/>
</dbReference>
<evidence type="ECO:0000313" key="8">
    <source>
        <dbReference type="Proteomes" id="UP000231503"/>
    </source>
</evidence>
<dbReference type="GO" id="GO:0005886">
    <property type="term" value="C:plasma membrane"/>
    <property type="evidence" value="ECO:0007669"/>
    <property type="project" value="TreeGrafter"/>
</dbReference>
<dbReference type="PANTHER" id="PTHR10846">
    <property type="entry name" value="SODIUM/POTASSIUM/CALCIUM EXCHANGER"/>
    <property type="match status" value="1"/>
</dbReference>
<keyword evidence="4 5" id="KW-0472">Membrane</keyword>
<name>A0A2H0TCJ1_9BACT</name>
<dbReference type="Pfam" id="PF01699">
    <property type="entry name" value="Na_Ca_ex"/>
    <property type="match status" value="2"/>
</dbReference>
<feature type="transmembrane region" description="Helical" evidence="5">
    <location>
        <begin position="76"/>
        <end position="94"/>
    </location>
</feature>
<feature type="domain" description="Sodium/calcium exchanger membrane region" evidence="6">
    <location>
        <begin position="176"/>
        <end position="317"/>
    </location>
</feature>
<dbReference type="Proteomes" id="UP000231503">
    <property type="component" value="Unassembled WGS sequence"/>
</dbReference>
<dbReference type="EMBL" id="PFCO01000009">
    <property type="protein sequence ID" value="PIR69263.1"/>
    <property type="molecule type" value="Genomic_DNA"/>
</dbReference>
<evidence type="ECO:0000313" key="7">
    <source>
        <dbReference type="EMBL" id="PIR69263.1"/>
    </source>
</evidence>
<dbReference type="AlphaFoldDB" id="A0A2H0TCJ1"/>
<proteinExistence type="predicted"/>
<keyword evidence="3 5" id="KW-1133">Transmembrane helix</keyword>
<feature type="transmembrane region" description="Helical" evidence="5">
    <location>
        <begin position="244"/>
        <end position="265"/>
    </location>
</feature>
<reference evidence="8" key="1">
    <citation type="submission" date="2017-09" db="EMBL/GenBank/DDBJ databases">
        <title>Depth-based differentiation of microbial function through sediment-hosted aquifers and enrichment of novel symbionts in the deep terrestrial subsurface.</title>
        <authorList>
            <person name="Probst A.J."/>
            <person name="Ladd B."/>
            <person name="Jarett J.K."/>
            <person name="Geller-Mcgrath D.E."/>
            <person name="Sieber C.M.K."/>
            <person name="Emerson J.B."/>
            <person name="Anantharaman K."/>
            <person name="Thomas B.C."/>
            <person name="Malmstrom R."/>
            <person name="Stieglmeier M."/>
            <person name="Klingl A."/>
            <person name="Woyke T."/>
            <person name="Ryan C.M."/>
            <person name="Banfield J.F."/>
        </authorList>
    </citation>
    <scope>NUCLEOTIDE SEQUENCE [LARGE SCALE GENOMIC DNA]</scope>
</reference>
<dbReference type="InterPro" id="IPR004837">
    <property type="entry name" value="NaCa_Exmemb"/>
</dbReference>
<evidence type="ECO:0000256" key="1">
    <source>
        <dbReference type="ARBA" id="ARBA00004141"/>
    </source>
</evidence>
<sequence>MVYILFCIGLFLLVKGADWLVDGASALGKRSGIPPLVIGLTIVAFGTSMPELIVNIFAALGGNTEVAFGNIIGSNISNTLLILGIAAVIAPITIKYSTVWREIPLSFMAVLALFVLANDFLIDGIYPPQLTRGDGLILLLFFAIFLYYIFETVRSGRTRFSEKDIDIKQRSYGGMLLFMAGGVVGLYVGGNWTVDGAVFIAQQFGLSQFLISATIIALGTSLPELVTSVAAARKQEMDLAVGNIVGSNIFNIFWILGFTSLFAPITVPSFINADLVFLVAATLIFFSFMFVGKKHALTRKNGALFLVLYVLYIGFLIFRG</sequence>
<evidence type="ECO:0000256" key="3">
    <source>
        <dbReference type="ARBA" id="ARBA00022989"/>
    </source>
</evidence>
<comment type="caution">
    <text evidence="7">The sequence shown here is derived from an EMBL/GenBank/DDBJ whole genome shotgun (WGS) entry which is preliminary data.</text>
</comment>
<comment type="subcellular location">
    <subcellularLocation>
        <location evidence="1">Membrane</location>
        <topology evidence="1">Multi-pass membrane protein</topology>
    </subcellularLocation>
</comment>
<feature type="transmembrane region" description="Helical" evidence="5">
    <location>
        <begin position="209"/>
        <end position="232"/>
    </location>
</feature>
<protein>
    <submittedName>
        <fullName evidence="7">Sodium:proton exchanger</fullName>
    </submittedName>
</protein>
<evidence type="ECO:0000256" key="4">
    <source>
        <dbReference type="ARBA" id="ARBA00023136"/>
    </source>
</evidence>
<organism evidence="7 8">
    <name type="scientific">Candidatus Niyogibacteria bacterium CG10_big_fil_rev_8_21_14_0_10_46_36</name>
    <dbReference type="NCBI Taxonomy" id="1974726"/>
    <lineage>
        <taxon>Bacteria</taxon>
        <taxon>Candidatus Niyogiibacteriota</taxon>
    </lineage>
</organism>
<feature type="transmembrane region" description="Helical" evidence="5">
    <location>
        <begin position="303"/>
        <end position="319"/>
    </location>
</feature>
<keyword evidence="2 5" id="KW-0812">Transmembrane</keyword>
<dbReference type="GO" id="GO:0005262">
    <property type="term" value="F:calcium channel activity"/>
    <property type="evidence" value="ECO:0007669"/>
    <property type="project" value="TreeGrafter"/>
</dbReference>